<reference evidence="2 3" key="1">
    <citation type="submission" date="2019-08" db="EMBL/GenBank/DDBJ databases">
        <title>In-depth cultivation of the pig gut microbiome towards novel bacterial diversity and tailored functional studies.</title>
        <authorList>
            <person name="Wylensek D."/>
            <person name="Hitch T.C.A."/>
            <person name="Clavel T."/>
        </authorList>
    </citation>
    <scope>NUCLEOTIDE SEQUENCE [LARGE SCALE GENOMIC DNA]</scope>
    <source>
        <strain evidence="2 3">RF-744-FAT-4</strain>
    </source>
</reference>
<dbReference type="EMBL" id="VUMO01000006">
    <property type="protein sequence ID" value="MSS19895.1"/>
    <property type="molecule type" value="Genomic_DNA"/>
</dbReference>
<evidence type="ECO:0000256" key="1">
    <source>
        <dbReference type="SAM" id="SignalP"/>
    </source>
</evidence>
<feature type="chain" id="PRO_5031228278" evidence="1">
    <location>
        <begin position="28"/>
        <end position="131"/>
    </location>
</feature>
<dbReference type="AlphaFoldDB" id="A0A7X2NGB2"/>
<dbReference type="InterPro" id="IPR058243">
    <property type="entry name" value="Phage_VG64"/>
</dbReference>
<keyword evidence="1" id="KW-0732">Signal</keyword>
<dbReference type="RefSeq" id="WP_154576275.1">
    <property type="nucleotide sequence ID" value="NZ_VUMO01000006.1"/>
</dbReference>
<sequence>MNKKKIISFALVAVLAVSLCACRQANRADHNITQEAENFNIYRRLTVIDCITGQTLYTVEGKMNIKADTEDHQLEVIVETGKGKYKKHIFGISDNMSYIVEDISGSEVSKYHYEINFNPKLWIPYKPTVSD</sequence>
<dbReference type="Pfam" id="PF25682">
    <property type="entry name" value="Phage_VG64"/>
    <property type="match status" value="1"/>
</dbReference>
<keyword evidence="3" id="KW-1185">Reference proteome</keyword>
<protein>
    <submittedName>
        <fullName evidence="2">Uncharacterized protein</fullName>
    </submittedName>
</protein>
<organism evidence="2 3">
    <name type="scientific">Pseudoramibacter porci</name>
    <dbReference type="NCBI Taxonomy" id="2606631"/>
    <lineage>
        <taxon>Bacteria</taxon>
        <taxon>Bacillati</taxon>
        <taxon>Bacillota</taxon>
        <taxon>Clostridia</taxon>
        <taxon>Eubacteriales</taxon>
        <taxon>Eubacteriaceae</taxon>
        <taxon>Pseudoramibacter</taxon>
    </lineage>
</organism>
<comment type="caution">
    <text evidence="2">The sequence shown here is derived from an EMBL/GenBank/DDBJ whole genome shotgun (WGS) entry which is preliminary data.</text>
</comment>
<accession>A0A7X2NGB2</accession>
<feature type="signal peptide" evidence="1">
    <location>
        <begin position="1"/>
        <end position="27"/>
    </location>
</feature>
<dbReference type="Proteomes" id="UP000461754">
    <property type="component" value="Unassembled WGS sequence"/>
</dbReference>
<proteinExistence type="predicted"/>
<gene>
    <name evidence="2" type="ORF">FYJ52_05735</name>
</gene>
<evidence type="ECO:0000313" key="2">
    <source>
        <dbReference type="EMBL" id="MSS19895.1"/>
    </source>
</evidence>
<evidence type="ECO:0000313" key="3">
    <source>
        <dbReference type="Proteomes" id="UP000461754"/>
    </source>
</evidence>
<dbReference type="PROSITE" id="PS51257">
    <property type="entry name" value="PROKAR_LIPOPROTEIN"/>
    <property type="match status" value="1"/>
</dbReference>
<name>A0A7X2NGB2_9FIRM</name>